<sequence>MNSKLMFSFALFFTSFLYTSETTSTMMFEFPYLLLNQSYVPGFHYKRDTLPPPPQAVLTHTCPEPRPLVEESYNDLLRAISQKSSSDFQNVYSLALNISSDFCQSGLKTLKSASFLAVKKFLWGLTRLWSSLILASLSALWWLAVNFTTPVFCLALLYTVTRFMVKTVSFLFGGLPIWIISIVFSLLKKSFSALRSTPKCLYEKAVDGFQSFTIPQSPPKSCVIPITHASGNHAGYASCVKLYNGENALLTATHVLRDSNNAVAVSAKGLKARIPLAEFKTIAKSDKGDVTLLRGPPNWEGLLGCKAANVITAANLAKCKATIYSFERDGWVSGYAEIVGSEGTDVMVLSHTEGGHSGSPYFNGKTILGVHSGASATGNYNLMAPIPSIPGLTSPTYVFETTAPQGRVFAQEDIAEIEKLYSDVQRDVQRTLNFKSKTGVNWADMEEDDDIFFESREDLSGNGVRGTDRGTNGEGSFTPATNNVDGERDDGENNLVSGGENKSREYREESDRRDFRESDENPATPPQKNHKETAGEFERYFSSLYNWEVPTSPCEVPGFRHCGKLPQYYHPKQKEESSWGKTLVRNYPTLGEKTSGFGWPKFGPEAELKSLRLQASRWLDRAQSAEIPSDAERERVIQKTADVYHPCQTNGPAATRGGALTWNNFMIDFKQAVFSLEFDAGIGVPYIAYGKPTHRGWVEDPKLLPVLAQLTFIRLQKMLEVNFEDMGPEELIQNGLCDPIRLFVKGEPHKQAKLDEGRYRLIMSVSLVDQLVARVLFQNQNKREIALWRAIPSKPGFGLSTDEQVLDFVKGLARQVGTTTSEVVTNWKDYLTPTDCSGFDWSVADWMLQDDMIVRNRLTIDLNPVTERLRSCWLRCISNSVLCLSDGTLLAQTHPGVQKSGSYNTSSSNSRIRVMAAFHTGAAWAMAMGDDALESNPADLAAYKRLGFKVEVSGQLEFCSHIFRAPDLALPVNENKMIYKLIYGYNPGSGNAEVVANYLAACFSVLNELRHDPASVELLYSWLVDPVLPQKISRE</sequence>
<evidence type="ECO:0000256" key="4">
    <source>
        <dbReference type="ARBA" id="ARBA00022679"/>
    </source>
</evidence>
<dbReference type="SUPFAM" id="SSF56672">
    <property type="entry name" value="DNA/RNA polymerases"/>
    <property type="match status" value="1"/>
</dbReference>
<dbReference type="InterPro" id="IPR043502">
    <property type="entry name" value="DNA/RNA_pol_sf"/>
</dbReference>
<dbReference type="InterPro" id="IPR009003">
    <property type="entry name" value="Peptidase_S1_PA"/>
</dbReference>
<evidence type="ECO:0000256" key="13">
    <source>
        <dbReference type="ARBA" id="ARBA00023136"/>
    </source>
</evidence>
<feature type="transmembrane region" description="Helical" evidence="16">
    <location>
        <begin position="170"/>
        <end position="187"/>
    </location>
</feature>
<keyword evidence="5 16" id="KW-0812">Transmembrane</keyword>
<evidence type="ECO:0000256" key="10">
    <source>
        <dbReference type="ARBA" id="ARBA00022825"/>
    </source>
</evidence>
<dbReference type="GO" id="GO:0075523">
    <property type="term" value="P:viral translational frameshifting"/>
    <property type="evidence" value="ECO:0007669"/>
    <property type="project" value="UniProtKB-KW"/>
</dbReference>
<dbReference type="GO" id="GO:0000166">
    <property type="term" value="F:nucleotide binding"/>
    <property type="evidence" value="ECO:0007669"/>
    <property type="project" value="UniProtKB-KW"/>
</dbReference>
<keyword evidence="7" id="KW-0547">Nucleotide-binding</keyword>
<evidence type="ECO:0000256" key="9">
    <source>
        <dbReference type="ARBA" id="ARBA00022801"/>
    </source>
</evidence>
<protein>
    <submittedName>
        <fullName evidence="19">p1-2 fusion protein</fullName>
    </submittedName>
</protein>
<keyword evidence="13 16" id="KW-0472">Membrane</keyword>
<dbReference type="GO" id="GO:0003968">
    <property type="term" value="F:RNA-directed RNA polymerase activity"/>
    <property type="evidence" value="ECO:0007669"/>
    <property type="project" value="UniProtKB-KW"/>
</dbReference>
<reference evidence="19" key="1">
    <citation type="submission" date="2013-05" db="EMBL/GenBank/DDBJ databases">
        <authorList>
            <person name="Han C."/>
        </authorList>
    </citation>
    <scope>NUCLEOTIDE SEQUENCE</scope>
    <source>
        <strain evidence="19">Chinese cabbage-Haidian</strain>
    </source>
</reference>
<feature type="domain" description="Peptidase S39" evidence="18">
    <location>
        <begin position="206"/>
        <end position="400"/>
    </location>
</feature>
<name>A0A067YEL9_9VIRU</name>
<dbReference type="GO" id="GO:0016020">
    <property type="term" value="C:membrane"/>
    <property type="evidence" value="ECO:0007669"/>
    <property type="project" value="UniProtKB-SubCell"/>
</dbReference>
<keyword evidence="4" id="KW-0808">Transferase</keyword>
<dbReference type="InterPro" id="IPR001795">
    <property type="entry name" value="RNA-dir_pol_luteovirus"/>
</dbReference>
<feature type="region of interest" description="Disordered" evidence="15">
    <location>
        <begin position="454"/>
        <end position="534"/>
    </location>
</feature>
<organism evidence="19">
    <name type="scientific">Brassica yellows virus</name>
    <dbReference type="NCBI Taxonomy" id="1046403"/>
    <lineage>
        <taxon>Viruses</taxon>
        <taxon>Riboviria</taxon>
        <taxon>Orthornavirae</taxon>
        <taxon>Pisuviricota</taxon>
        <taxon>Pisoniviricetes</taxon>
        <taxon>Sobelivirales</taxon>
        <taxon>Solemoviridae</taxon>
        <taxon>Polerovirus</taxon>
        <taxon>Polerovirus TUYV</taxon>
        <taxon>Turnip yellows virus</taxon>
    </lineage>
</organism>
<keyword evidence="2" id="KW-0696">RNA-directed RNA polymerase</keyword>
<evidence type="ECO:0000256" key="2">
    <source>
        <dbReference type="ARBA" id="ARBA00022484"/>
    </source>
</evidence>
<evidence type="ECO:0000259" key="18">
    <source>
        <dbReference type="PROSITE" id="PS51868"/>
    </source>
</evidence>
<evidence type="ECO:0000256" key="11">
    <source>
        <dbReference type="ARBA" id="ARBA00022953"/>
    </source>
</evidence>
<evidence type="ECO:0000259" key="17">
    <source>
        <dbReference type="PROSITE" id="PS50507"/>
    </source>
</evidence>
<evidence type="ECO:0000256" key="1">
    <source>
        <dbReference type="ARBA" id="ARBA00004141"/>
    </source>
</evidence>
<keyword evidence="12 16" id="KW-1133">Transmembrane helix</keyword>
<keyword evidence="9" id="KW-0378">Hydrolase</keyword>
<dbReference type="CDD" id="cd23180">
    <property type="entry name" value="ps-ssRNAv_Solemoviridae_RdRp"/>
    <property type="match status" value="1"/>
</dbReference>
<keyword evidence="8" id="KW-0688">Ribosomal frameshifting</keyword>
<dbReference type="SUPFAM" id="SSF50494">
    <property type="entry name" value="Trypsin-like serine proteases"/>
    <property type="match status" value="1"/>
</dbReference>
<evidence type="ECO:0000256" key="14">
    <source>
        <dbReference type="ARBA" id="ARBA00048744"/>
    </source>
</evidence>
<dbReference type="GO" id="GO:0006351">
    <property type="term" value="P:DNA-templated transcription"/>
    <property type="evidence" value="ECO:0007669"/>
    <property type="project" value="InterPro"/>
</dbReference>
<feature type="domain" description="RdRp catalytic" evidence="17">
    <location>
        <begin position="829"/>
        <end position="944"/>
    </location>
</feature>
<keyword evidence="6" id="KW-0548">Nucleotidyltransferase</keyword>
<keyword evidence="11" id="KW-0693">Viral RNA replication</keyword>
<evidence type="ECO:0000256" key="5">
    <source>
        <dbReference type="ARBA" id="ARBA00022692"/>
    </source>
</evidence>
<accession>A0A067YEL9</accession>
<dbReference type="GO" id="GO:0004252">
    <property type="term" value="F:serine-type endopeptidase activity"/>
    <property type="evidence" value="ECO:0007669"/>
    <property type="project" value="InterPro"/>
</dbReference>
<reference evidence="19" key="2">
    <citation type="journal article" date="2014" name="Arch. Virol.">
        <title>Complete genome sequence analysis identifies a new genotype of brassica yellows virus that infects cabbage and radish in China.</title>
        <authorList>
            <person name="Zhang X.Y."/>
            <person name="Xiang H.Y."/>
            <person name="Zhou C.J."/>
            <person name="Li D.W."/>
            <person name="Yu J.L."/>
            <person name="Han C.G."/>
        </authorList>
    </citation>
    <scope>NUCLEOTIDE SEQUENCE</scope>
    <source>
        <strain evidence="19">Chinese cabbage-Haidian</strain>
    </source>
</reference>
<proteinExistence type="predicted"/>
<comment type="catalytic activity">
    <reaction evidence="14">
        <text>RNA(n) + a ribonucleoside 5'-triphosphate = RNA(n+1) + diphosphate</text>
        <dbReference type="Rhea" id="RHEA:21248"/>
        <dbReference type="Rhea" id="RHEA-COMP:14527"/>
        <dbReference type="Rhea" id="RHEA-COMP:17342"/>
        <dbReference type="ChEBI" id="CHEBI:33019"/>
        <dbReference type="ChEBI" id="CHEBI:61557"/>
        <dbReference type="ChEBI" id="CHEBI:140395"/>
        <dbReference type="EC" id="2.7.7.48"/>
    </reaction>
</comment>
<dbReference type="GO" id="GO:0039694">
    <property type="term" value="P:viral RNA genome replication"/>
    <property type="evidence" value="ECO:0007669"/>
    <property type="project" value="InterPro"/>
</dbReference>
<dbReference type="PROSITE" id="PS50507">
    <property type="entry name" value="RDRP_SSRNA_POS"/>
    <property type="match status" value="1"/>
</dbReference>
<dbReference type="GO" id="GO:0003723">
    <property type="term" value="F:RNA binding"/>
    <property type="evidence" value="ECO:0007669"/>
    <property type="project" value="InterPro"/>
</dbReference>
<feature type="compositionally biased region" description="Polar residues" evidence="15">
    <location>
        <begin position="474"/>
        <end position="484"/>
    </location>
</feature>
<evidence type="ECO:0000313" key="19">
    <source>
        <dbReference type="EMBL" id="AHA51495.1"/>
    </source>
</evidence>
<evidence type="ECO:0000256" key="15">
    <source>
        <dbReference type="SAM" id="MobiDB-lite"/>
    </source>
</evidence>
<evidence type="ECO:0000256" key="12">
    <source>
        <dbReference type="ARBA" id="ARBA00022989"/>
    </source>
</evidence>
<dbReference type="PRINTS" id="PR00914">
    <property type="entry name" value="LVIRUSRNAPOL"/>
</dbReference>
<comment type="subcellular location">
    <subcellularLocation>
        <location evidence="1">Membrane</location>
        <topology evidence="1">Multi-pass membrane protein</topology>
    </subcellularLocation>
</comment>
<dbReference type="PROSITE" id="PS51868">
    <property type="entry name" value="PEPTIDASE_S39"/>
    <property type="match status" value="1"/>
</dbReference>
<evidence type="ECO:0000256" key="6">
    <source>
        <dbReference type="ARBA" id="ARBA00022695"/>
    </source>
</evidence>
<dbReference type="InterPro" id="IPR000382">
    <property type="entry name" value="Peptidase_S39B_luteovirus"/>
</dbReference>
<dbReference type="GO" id="GO:0006508">
    <property type="term" value="P:proteolysis"/>
    <property type="evidence" value="ECO:0007669"/>
    <property type="project" value="UniProtKB-KW"/>
</dbReference>
<dbReference type="EMBL" id="KF015269">
    <property type="protein sequence ID" value="AHA51495.1"/>
    <property type="molecule type" value="Genomic_RNA"/>
</dbReference>
<dbReference type="Pfam" id="PF02122">
    <property type="entry name" value="Peptidase_S39"/>
    <property type="match status" value="1"/>
</dbReference>
<dbReference type="Pfam" id="PF02123">
    <property type="entry name" value="RdRP_4"/>
    <property type="match status" value="1"/>
</dbReference>
<feature type="compositionally biased region" description="Basic and acidic residues" evidence="15">
    <location>
        <begin position="501"/>
        <end position="519"/>
    </location>
</feature>
<evidence type="ECO:0000256" key="7">
    <source>
        <dbReference type="ARBA" id="ARBA00022741"/>
    </source>
</evidence>
<dbReference type="InterPro" id="IPR007094">
    <property type="entry name" value="RNA-dir_pol_PSvirus"/>
</dbReference>
<evidence type="ECO:0000256" key="8">
    <source>
        <dbReference type="ARBA" id="ARBA00022758"/>
    </source>
</evidence>
<evidence type="ECO:0000256" key="3">
    <source>
        <dbReference type="ARBA" id="ARBA00022670"/>
    </source>
</evidence>
<keyword evidence="3" id="KW-0645">Protease</keyword>
<dbReference type="InterPro" id="IPR043504">
    <property type="entry name" value="Peptidase_S1_PA_chymotrypsin"/>
</dbReference>
<evidence type="ECO:0000256" key="16">
    <source>
        <dbReference type="SAM" id="Phobius"/>
    </source>
</evidence>
<dbReference type="Gene3D" id="2.40.10.10">
    <property type="entry name" value="Trypsin-like serine proteases"/>
    <property type="match status" value="2"/>
</dbReference>
<keyword evidence="10" id="KW-0720">Serine protease</keyword>
<feature type="transmembrane region" description="Helical" evidence="16">
    <location>
        <begin position="132"/>
        <end position="158"/>
    </location>
</feature>